<dbReference type="AlphaFoldDB" id="A0A1D7USY0"/>
<dbReference type="KEGG" id="laj:A0128_01280"/>
<sequence>MHFLFWKNSLQKSWKSYTVAFLFLYCFIGCYQKNTDADFYEFEDANTRLIVAYQAKDVLCNTSRRVTAFVPGRARKKDIELCVSAVFAVSCQSWSSTSADATPATCKGIEFRY</sequence>
<name>A0A1D7USY0_9LEPT</name>
<reference evidence="1 2" key="1">
    <citation type="submission" date="2016-04" db="EMBL/GenBank/DDBJ databases">
        <title>Complete genome seqeunce of Leptospira alstonii serovar Room22.</title>
        <authorList>
            <person name="Nally J.E."/>
            <person name="Bayles D.O."/>
            <person name="Hurley D."/>
            <person name="Fanning S."/>
            <person name="McMahon B.J."/>
            <person name="Arent Z."/>
        </authorList>
    </citation>
    <scope>NUCLEOTIDE SEQUENCE [LARGE SCALE GENOMIC DNA]</scope>
    <source>
        <strain evidence="1 2">GWTS #1</strain>
    </source>
</reference>
<dbReference type="Proteomes" id="UP000094197">
    <property type="component" value="Chromosome 1"/>
</dbReference>
<proteinExistence type="predicted"/>
<evidence type="ECO:0000313" key="1">
    <source>
        <dbReference type="EMBL" id="AOP32624.1"/>
    </source>
</evidence>
<keyword evidence="2" id="KW-1185">Reference proteome</keyword>
<gene>
    <name evidence="1" type="ORF">A0128_01280</name>
</gene>
<dbReference type="EMBL" id="CP015217">
    <property type="protein sequence ID" value="AOP32624.1"/>
    <property type="molecule type" value="Genomic_DNA"/>
</dbReference>
<protein>
    <submittedName>
        <fullName evidence="1">Uncharacterized protein</fullName>
    </submittedName>
</protein>
<accession>A0A1D7USY0</accession>
<dbReference type="NCBIfam" id="NF047805">
    <property type="entry name" value="LIC13255_lipo"/>
    <property type="match status" value="1"/>
</dbReference>
<evidence type="ECO:0000313" key="2">
    <source>
        <dbReference type="Proteomes" id="UP000094197"/>
    </source>
</evidence>
<organism evidence="1 2">
    <name type="scientific">Leptospira tipperaryensis</name>
    <dbReference type="NCBI Taxonomy" id="2564040"/>
    <lineage>
        <taxon>Bacteria</taxon>
        <taxon>Pseudomonadati</taxon>
        <taxon>Spirochaetota</taxon>
        <taxon>Spirochaetia</taxon>
        <taxon>Leptospirales</taxon>
        <taxon>Leptospiraceae</taxon>
        <taxon>Leptospira</taxon>
    </lineage>
</organism>